<evidence type="ECO:0000313" key="2">
    <source>
        <dbReference type="EMBL" id="JAV58577.1"/>
    </source>
</evidence>
<dbReference type="InParanoid" id="A0A1Y1KIH7"/>
<dbReference type="Proteomes" id="UP000327044">
    <property type="component" value="Unassembled WGS sequence"/>
</dbReference>
<gene>
    <name evidence="3" type="ORF">PPYR_02598</name>
</gene>
<evidence type="ECO:0000313" key="4">
    <source>
        <dbReference type="Proteomes" id="UP000327044"/>
    </source>
</evidence>
<feature type="region of interest" description="Disordered" evidence="1">
    <location>
        <begin position="70"/>
        <end position="92"/>
    </location>
</feature>
<keyword evidence="4" id="KW-1185">Reference proteome</keyword>
<reference evidence="2" key="1">
    <citation type="journal article" date="2016" name="Sci. Rep.">
        <title>Molecular characterization of firefly nuptial gifts: a multi-omics approach sheds light on postcopulatory sexual selection.</title>
        <authorList>
            <person name="Al-Wathiqui N."/>
            <person name="Fallon T.R."/>
            <person name="South A."/>
            <person name="Weng J.K."/>
            <person name="Lewis S.M."/>
        </authorList>
    </citation>
    <scope>NUCLEOTIDE SEQUENCE</scope>
</reference>
<evidence type="ECO:0000313" key="3">
    <source>
        <dbReference type="EMBL" id="KAB0805628.1"/>
    </source>
</evidence>
<sequence>MNWSKYKFSKQSEPELMQFFKVVANQTPDPVSPQVKQLWEEILPLDKEVLAKIASLKTVSADCIEIIDSDGEEDRSSGQIDHSSHDSPSNIVTSTEDFIDSVKELLEEEEVTSEDIIKKMSSCSPEQLDEIFTILSDDLNSESTWKLWRSISNSVCHERDLVASYFCKYILTRKMLTNDHTVEKLLQEMLATLPDIVSVSLVDSLVNTDGKTLSVLRKHVQMLSDARRNILLNQFLKTCATLQVEHFANISCLISKSIDLTSINIIMEMMYNNAKEFSDDKTFGKFIIDIIPLLGNRIVNYESHLTHIIGVHKSIYGSQANKVFENCLNEQKLNVSLSYAV</sequence>
<dbReference type="EMBL" id="GEZM01087615">
    <property type="protein sequence ID" value="JAV58577.1"/>
    <property type="molecule type" value="Transcribed_RNA"/>
</dbReference>
<feature type="compositionally biased region" description="Polar residues" evidence="1">
    <location>
        <begin position="77"/>
        <end position="92"/>
    </location>
</feature>
<organism evidence="2">
    <name type="scientific">Photinus pyralis</name>
    <name type="common">Common eastern firefly</name>
    <name type="synonym">Lampyris pyralis</name>
    <dbReference type="NCBI Taxonomy" id="7054"/>
    <lineage>
        <taxon>Eukaryota</taxon>
        <taxon>Metazoa</taxon>
        <taxon>Ecdysozoa</taxon>
        <taxon>Arthropoda</taxon>
        <taxon>Hexapoda</taxon>
        <taxon>Insecta</taxon>
        <taxon>Pterygota</taxon>
        <taxon>Neoptera</taxon>
        <taxon>Endopterygota</taxon>
        <taxon>Coleoptera</taxon>
        <taxon>Polyphaga</taxon>
        <taxon>Elateriformia</taxon>
        <taxon>Elateroidea</taxon>
        <taxon>Lampyridae</taxon>
        <taxon>Lampyrinae</taxon>
        <taxon>Photinus</taxon>
    </lineage>
</organism>
<accession>A0A1Y1KIH7</accession>
<evidence type="ECO:0008006" key="5">
    <source>
        <dbReference type="Google" id="ProtNLM"/>
    </source>
</evidence>
<proteinExistence type="predicted"/>
<name>A0A1Y1KIH7_PHOPY</name>
<evidence type="ECO:0000256" key="1">
    <source>
        <dbReference type="SAM" id="MobiDB-lite"/>
    </source>
</evidence>
<reference evidence="3" key="3">
    <citation type="submission" date="2019-08" db="EMBL/GenBank/DDBJ databases">
        <authorList>
            <consortium name="Photinus pyralis genome working group"/>
            <person name="Fallon T.R."/>
            <person name="Sander Lower S.E."/>
            <person name="Weng J.-K."/>
        </authorList>
    </citation>
    <scope>NUCLEOTIDE SEQUENCE</scope>
    <source>
        <strain evidence="3">1611_PpyrPB1</strain>
        <tissue evidence="3">Whole body</tissue>
    </source>
</reference>
<dbReference type="EMBL" id="VVIM01000001">
    <property type="protein sequence ID" value="KAB0805628.1"/>
    <property type="molecule type" value="Genomic_DNA"/>
</dbReference>
<protein>
    <recommendedName>
        <fullName evidence="5">Fanconi Anaemia group E protein C-terminal domain-containing protein</fullName>
    </recommendedName>
</protein>
<dbReference type="AlphaFoldDB" id="A0A1Y1KIH7"/>
<dbReference type="Gene3D" id="1.25.40.480">
    <property type="match status" value="1"/>
</dbReference>
<dbReference type="OrthoDB" id="6775882at2759"/>
<reference evidence="3 4" key="2">
    <citation type="journal article" date="2018" name="Elife">
        <title>Firefly genomes illuminate parallel origins of bioluminescence in beetles.</title>
        <authorList>
            <person name="Fallon T.R."/>
            <person name="Lower S.E."/>
            <person name="Chang C.H."/>
            <person name="Bessho-Uehara M."/>
            <person name="Martin G.J."/>
            <person name="Bewick A.J."/>
            <person name="Behringer M."/>
            <person name="Debat H.J."/>
            <person name="Wong I."/>
            <person name="Day J.C."/>
            <person name="Suvorov A."/>
            <person name="Silva C.J."/>
            <person name="Stanger-Hall K.F."/>
            <person name="Hall D.W."/>
            <person name="Schmitz R.J."/>
            <person name="Nelson D.R."/>
            <person name="Lewis S.M."/>
            <person name="Shigenobu S."/>
            <person name="Bybee S.M."/>
            <person name="Larracuente A.M."/>
            <person name="Oba Y."/>
            <person name="Weng J.K."/>
        </authorList>
    </citation>
    <scope>NUCLEOTIDE SEQUENCE [LARGE SCALE GENOMIC DNA]</scope>
    <source>
        <strain evidence="3">1611_PpyrPB1</strain>
        <tissue evidence="3">Whole body</tissue>
    </source>
</reference>